<evidence type="ECO:0000313" key="7">
    <source>
        <dbReference type="Proteomes" id="UP000268094"/>
    </source>
</evidence>
<feature type="region of interest" description="Disordered" evidence="4">
    <location>
        <begin position="289"/>
        <end position="351"/>
    </location>
</feature>
<feature type="compositionally biased region" description="Basic and acidic residues" evidence="4">
    <location>
        <begin position="239"/>
        <end position="250"/>
    </location>
</feature>
<dbReference type="Gene3D" id="1.10.10.10">
    <property type="entry name" value="Winged helix-like DNA-binding domain superfamily/Winged helix DNA-binding domain"/>
    <property type="match status" value="1"/>
</dbReference>
<dbReference type="GO" id="GO:0003677">
    <property type="term" value="F:DNA binding"/>
    <property type="evidence" value="ECO:0007669"/>
    <property type="project" value="UniProtKB-KW"/>
</dbReference>
<dbReference type="GO" id="GO:0003700">
    <property type="term" value="F:DNA-binding transcription factor activity"/>
    <property type="evidence" value="ECO:0007669"/>
    <property type="project" value="InterPro"/>
</dbReference>
<dbReference type="InterPro" id="IPR036390">
    <property type="entry name" value="WH_DNA-bd_sf"/>
</dbReference>
<feature type="domain" description="HTH gntR-type" evidence="5">
    <location>
        <begin position="4"/>
        <end position="73"/>
    </location>
</feature>
<dbReference type="PRINTS" id="PR00035">
    <property type="entry name" value="HTHGNTR"/>
</dbReference>
<keyword evidence="2" id="KW-0238">DNA-binding</keyword>
<dbReference type="SMART" id="SM00345">
    <property type="entry name" value="HTH_GNTR"/>
    <property type="match status" value="1"/>
</dbReference>
<dbReference type="AlphaFoldDB" id="A0A3A8I352"/>
<evidence type="ECO:0000313" key="6">
    <source>
        <dbReference type="EMBL" id="RKG74140.1"/>
    </source>
</evidence>
<evidence type="ECO:0000256" key="2">
    <source>
        <dbReference type="ARBA" id="ARBA00023125"/>
    </source>
</evidence>
<dbReference type="OrthoDB" id="5518737at2"/>
<comment type="caution">
    <text evidence="6">The sequence shown here is derived from an EMBL/GenBank/DDBJ whole genome shotgun (WGS) entry which is preliminary data.</text>
</comment>
<dbReference type="EMBL" id="RAVZ01000381">
    <property type="protein sequence ID" value="RKG74140.1"/>
    <property type="molecule type" value="Genomic_DNA"/>
</dbReference>
<dbReference type="Proteomes" id="UP000268094">
    <property type="component" value="Unassembled WGS sequence"/>
</dbReference>
<keyword evidence="7" id="KW-1185">Reference proteome</keyword>
<dbReference type="PANTHER" id="PTHR43537:SF5">
    <property type="entry name" value="UXU OPERON TRANSCRIPTIONAL REGULATOR"/>
    <property type="match status" value="1"/>
</dbReference>
<keyword evidence="3" id="KW-0804">Transcription</keyword>
<evidence type="ECO:0000259" key="5">
    <source>
        <dbReference type="PROSITE" id="PS50949"/>
    </source>
</evidence>
<dbReference type="Pfam" id="PF00392">
    <property type="entry name" value="GntR"/>
    <property type="match status" value="1"/>
</dbReference>
<dbReference type="PROSITE" id="PS50949">
    <property type="entry name" value="HTH_GNTR"/>
    <property type="match status" value="1"/>
</dbReference>
<sequence>MERVGLVAQVEEQLEREMALGWLPASGQFGSEQTLACRYGVSRGTVREALRRLAARGLVVQHPGRKARAVALDTSLTLENLSLVLHDENSPEGRWLLEGFFCLKRQVMVELLADCCAKASEADLGQLADACFRLWDAARWESGERCAQWEFDLLQLAARVAARPGHLLLIQSLRRALRGSAARLLRLMGGESLRQWVGCAMEALRARDARALQHTLPALLKACDERALEQFVPTLQEEVREARPCEDAHGPGRLTPATEDTVAFGGAPGPQVQALPVAPASGALRVPAALGFNPGEPGEESAGRDVSGSASGNLSDCRTGWDASRAEVDFQPAPPPPAFADPPTERCAKGTDCLTTPEATPHPPPDRWAVRLWSYAQAFPAMVLRLLSRP</sequence>
<dbReference type="CDD" id="cd07377">
    <property type="entry name" value="WHTH_GntR"/>
    <property type="match status" value="1"/>
</dbReference>
<proteinExistence type="predicted"/>
<dbReference type="PANTHER" id="PTHR43537">
    <property type="entry name" value="TRANSCRIPTIONAL REGULATOR, GNTR FAMILY"/>
    <property type="match status" value="1"/>
</dbReference>
<keyword evidence="1" id="KW-0805">Transcription regulation</keyword>
<dbReference type="SUPFAM" id="SSF46785">
    <property type="entry name" value="Winged helix' DNA-binding domain"/>
    <property type="match status" value="1"/>
</dbReference>
<feature type="region of interest" description="Disordered" evidence="4">
    <location>
        <begin position="239"/>
        <end position="274"/>
    </location>
</feature>
<name>A0A3A8I352_9BACT</name>
<reference evidence="7" key="1">
    <citation type="submission" date="2018-09" db="EMBL/GenBank/DDBJ databases">
        <authorList>
            <person name="Livingstone P.G."/>
            <person name="Whitworth D.E."/>
        </authorList>
    </citation>
    <scope>NUCLEOTIDE SEQUENCE [LARGE SCALE GENOMIC DNA]</scope>
    <source>
        <strain evidence="7">CA054A</strain>
    </source>
</reference>
<accession>A0A3A8I352</accession>
<evidence type="ECO:0000256" key="4">
    <source>
        <dbReference type="SAM" id="MobiDB-lite"/>
    </source>
</evidence>
<organism evidence="6 7">
    <name type="scientific">Corallococcus terminator</name>
    <dbReference type="NCBI Taxonomy" id="2316733"/>
    <lineage>
        <taxon>Bacteria</taxon>
        <taxon>Pseudomonadati</taxon>
        <taxon>Myxococcota</taxon>
        <taxon>Myxococcia</taxon>
        <taxon>Myxococcales</taxon>
        <taxon>Cystobacterineae</taxon>
        <taxon>Myxococcaceae</taxon>
        <taxon>Corallococcus</taxon>
    </lineage>
</organism>
<evidence type="ECO:0000256" key="1">
    <source>
        <dbReference type="ARBA" id="ARBA00023015"/>
    </source>
</evidence>
<evidence type="ECO:0000256" key="3">
    <source>
        <dbReference type="ARBA" id="ARBA00023163"/>
    </source>
</evidence>
<gene>
    <name evidence="6" type="ORF">D7V88_35335</name>
</gene>
<protein>
    <submittedName>
        <fullName evidence="6">FadR family transcriptional regulator</fullName>
    </submittedName>
</protein>
<dbReference type="InterPro" id="IPR000524">
    <property type="entry name" value="Tscrpt_reg_HTH_GntR"/>
</dbReference>
<dbReference type="InterPro" id="IPR036388">
    <property type="entry name" value="WH-like_DNA-bd_sf"/>
</dbReference>